<dbReference type="EMBL" id="JADEWZ010000005">
    <property type="protein sequence ID" value="MBE9115165.1"/>
    <property type="molecule type" value="Genomic_DNA"/>
</dbReference>
<name>A0A8J7B878_9CYAN</name>
<evidence type="ECO:0000313" key="1">
    <source>
        <dbReference type="EMBL" id="MBE9115165.1"/>
    </source>
</evidence>
<accession>A0A8J7B878</accession>
<dbReference type="AlphaFoldDB" id="A0A8J7B878"/>
<dbReference type="Proteomes" id="UP000654482">
    <property type="component" value="Unassembled WGS sequence"/>
</dbReference>
<organism evidence="1 2">
    <name type="scientific">Lusitaniella coriacea LEGE 07157</name>
    <dbReference type="NCBI Taxonomy" id="945747"/>
    <lineage>
        <taxon>Bacteria</taxon>
        <taxon>Bacillati</taxon>
        <taxon>Cyanobacteriota</taxon>
        <taxon>Cyanophyceae</taxon>
        <taxon>Spirulinales</taxon>
        <taxon>Lusitaniellaceae</taxon>
        <taxon>Lusitaniella</taxon>
    </lineage>
</organism>
<comment type="caution">
    <text evidence="1">The sequence shown here is derived from an EMBL/GenBank/DDBJ whole genome shotgun (WGS) entry which is preliminary data.</text>
</comment>
<sequence length="143" mass="15589">MEPLSAYAIATLAFISGNAASTVVGKLTETALEKANELRKKIWDKLRGKEEAEKALKAVEEGAEAELETVADYLKIAMREDPNFAAEIQALAKEIEGKIDDNSPIMMIIRDNAQGILTNDTNYGGTHHKANTINNIYGTPPKD</sequence>
<reference evidence="1" key="1">
    <citation type="submission" date="2020-10" db="EMBL/GenBank/DDBJ databases">
        <authorList>
            <person name="Castelo-Branco R."/>
            <person name="Eusebio N."/>
            <person name="Adriana R."/>
            <person name="Vieira A."/>
            <person name="Brugerolle De Fraissinette N."/>
            <person name="Rezende De Castro R."/>
            <person name="Schneider M.P."/>
            <person name="Vasconcelos V."/>
            <person name="Leao P.N."/>
        </authorList>
    </citation>
    <scope>NUCLEOTIDE SEQUENCE</scope>
    <source>
        <strain evidence="1">LEGE 07157</strain>
    </source>
</reference>
<proteinExistence type="predicted"/>
<gene>
    <name evidence="1" type="ORF">IQ249_04555</name>
</gene>
<keyword evidence="2" id="KW-1185">Reference proteome</keyword>
<evidence type="ECO:0000313" key="2">
    <source>
        <dbReference type="Proteomes" id="UP000654482"/>
    </source>
</evidence>
<protein>
    <submittedName>
        <fullName evidence="1">Uncharacterized protein</fullName>
    </submittedName>
</protein>